<keyword evidence="1" id="KW-1133">Transmembrane helix</keyword>
<sequence length="154" mass="17654">MKINDKIRKWMKLGAFLLYISILVYFLFFADMFGRTSSATNYRYNLTPFKEIQRFIVYSGHLGVASVFTNLIGNVVAFIPFGIFLPILTNNRLKICQVTISTFALTLSIELIQLMSRVGIFDVDDIILNTLGGIIGYLMFFVWKSVKERKKAKS</sequence>
<keyword evidence="4" id="KW-1185">Reference proteome</keyword>
<evidence type="ECO:0000256" key="1">
    <source>
        <dbReference type="SAM" id="Phobius"/>
    </source>
</evidence>
<dbReference type="RefSeq" id="WP_092455227.1">
    <property type="nucleotide sequence ID" value="NZ_FOJI01000011.1"/>
</dbReference>
<name>A0A1I0R342_9FIRM</name>
<accession>A0A1I0R342</accession>
<dbReference type="InterPro" id="IPR006976">
    <property type="entry name" value="VanZ-like"/>
</dbReference>
<dbReference type="AlphaFoldDB" id="A0A1I0R342"/>
<dbReference type="STRING" id="99656.SAMN05421659_111138"/>
<feature type="transmembrane region" description="Helical" evidence="1">
    <location>
        <begin position="12"/>
        <end position="30"/>
    </location>
</feature>
<gene>
    <name evidence="3" type="ORF">SAMN05421659_111138</name>
</gene>
<dbReference type="EMBL" id="FOJI01000011">
    <property type="protein sequence ID" value="SEW34923.1"/>
    <property type="molecule type" value="Genomic_DNA"/>
</dbReference>
<organism evidence="3 4">
    <name type="scientific">[Clostridium] fimetarium</name>
    <dbReference type="NCBI Taxonomy" id="99656"/>
    <lineage>
        <taxon>Bacteria</taxon>
        <taxon>Bacillati</taxon>
        <taxon>Bacillota</taxon>
        <taxon>Clostridia</taxon>
        <taxon>Lachnospirales</taxon>
        <taxon>Lachnospiraceae</taxon>
    </lineage>
</organism>
<feature type="transmembrane region" description="Helical" evidence="1">
    <location>
        <begin position="67"/>
        <end position="88"/>
    </location>
</feature>
<feature type="transmembrane region" description="Helical" evidence="1">
    <location>
        <begin position="95"/>
        <end position="114"/>
    </location>
</feature>
<dbReference type="PANTHER" id="PTHR36834">
    <property type="entry name" value="MEMBRANE PROTEIN-RELATED"/>
    <property type="match status" value="1"/>
</dbReference>
<evidence type="ECO:0000313" key="3">
    <source>
        <dbReference type="EMBL" id="SEW34923.1"/>
    </source>
</evidence>
<proteinExistence type="predicted"/>
<dbReference type="Pfam" id="PF04892">
    <property type="entry name" value="VanZ"/>
    <property type="match status" value="1"/>
</dbReference>
<feature type="domain" description="VanZ-like" evidence="2">
    <location>
        <begin position="16"/>
        <end position="143"/>
    </location>
</feature>
<evidence type="ECO:0000313" key="4">
    <source>
        <dbReference type="Proteomes" id="UP000199701"/>
    </source>
</evidence>
<dbReference type="Proteomes" id="UP000199701">
    <property type="component" value="Unassembled WGS sequence"/>
</dbReference>
<keyword evidence="1" id="KW-0812">Transmembrane</keyword>
<evidence type="ECO:0000259" key="2">
    <source>
        <dbReference type="Pfam" id="PF04892"/>
    </source>
</evidence>
<feature type="transmembrane region" description="Helical" evidence="1">
    <location>
        <begin position="126"/>
        <end position="143"/>
    </location>
</feature>
<dbReference type="OrthoDB" id="9805025at2"/>
<reference evidence="3 4" key="1">
    <citation type="submission" date="2016-10" db="EMBL/GenBank/DDBJ databases">
        <authorList>
            <person name="de Groot N.N."/>
        </authorList>
    </citation>
    <scope>NUCLEOTIDE SEQUENCE [LARGE SCALE GENOMIC DNA]</scope>
    <source>
        <strain evidence="3 4">DSM 9179</strain>
    </source>
</reference>
<dbReference type="PANTHER" id="PTHR36834:SF1">
    <property type="entry name" value="INTEGRAL MEMBRANE PROTEIN"/>
    <property type="match status" value="1"/>
</dbReference>
<dbReference type="InterPro" id="IPR053150">
    <property type="entry name" value="Teicoplanin_resist-assoc"/>
</dbReference>
<protein>
    <submittedName>
        <fullName evidence="3">VanZ like family protein</fullName>
    </submittedName>
</protein>
<keyword evidence="1" id="KW-0472">Membrane</keyword>